<dbReference type="CDD" id="cd03243">
    <property type="entry name" value="ABC_MutS_homologs"/>
    <property type="match status" value="1"/>
</dbReference>
<keyword evidence="5" id="KW-0469">Meiosis</keyword>
<feature type="compositionally biased region" description="Polar residues" evidence="6">
    <location>
        <begin position="966"/>
        <end position="980"/>
    </location>
</feature>
<dbReference type="RefSeq" id="XP_011300600.1">
    <property type="nucleotide sequence ID" value="XM_011302298.1"/>
</dbReference>
<dbReference type="GO" id="GO:0140664">
    <property type="term" value="F:ATP-dependent DNA damage sensor activity"/>
    <property type="evidence" value="ECO:0007669"/>
    <property type="project" value="InterPro"/>
</dbReference>
<dbReference type="GeneID" id="105265028"/>
<name>A0A9R1T0S1_9HYME</name>
<accession>A0A9R1T0S1</accession>
<dbReference type="InterPro" id="IPR036678">
    <property type="entry name" value="MutS_con_dom_sf"/>
</dbReference>
<feature type="compositionally biased region" description="Polar residues" evidence="6">
    <location>
        <begin position="82"/>
        <end position="99"/>
    </location>
</feature>
<dbReference type="GO" id="GO:0006298">
    <property type="term" value="P:mismatch repair"/>
    <property type="evidence" value="ECO:0007669"/>
    <property type="project" value="InterPro"/>
</dbReference>
<keyword evidence="4" id="KW-0238">DNA-binding</keyword>
<dbReference type="InterPro" id="IPR027417">
    <property type="entry name" value="P-loop_NTPase"/>
</dbReference>
<dbReference type="GO" id="GO:0030983">
    <property type="term" value="F:mismatched DNA binding"/>
    <property type="evidence" value="ECO:0007669"/>
    <property type="project" value="InterPro"/>
</dbReference>
<evidence type="ECO:0000256" key="3">
    <source>
        <dbReference type="ARBA" id="ARBA00022840"/>
    </source>
</evidence>
<dbReference type="SMART" id="SM00533">
    <property type="entry name" value="MUTSd"/>
    <property type="match status" value="1"/>
</dbReference>
<evidence type="ECO:0000256" key="6">
    <source>
        <dbReference type="SAM" id="MobiDB-lite"/>
    </source>
</evidence>
<feature type="region of interest" description="Disordered" evidence="6">
    <location>
        <begin position="1024"/>
        <end position="1044"/>
    </location>
</feature>
<dbReference type="Pfam" id="PF05192">
    <property type="entry name" value="MutS_III"/>
    <property type="match status" value="1"/>
</dbReference>
<proteinExistence type="inferred from homology"/>
<evidence type="ECO:0000313" key="8">
    <source>
        <dbReference type="Proteomes" id="UP000694866"/>
    </source>
</evidence>
<feature type="compositionally biased region" description="Low complexity" evidence="6">
    <location>
        <begin position="824"/>
        <end position="836"/>
    </location>
</feature>
<reference evidence="9" key="1">
    <citation type="submission" date="2025-08" db="UniProtKB">
        <authorList>
            <consortium name="RefSeq"/>
        </authorList>
    </citation>
    <scope>IDENTIFICATION</scope>
    <source>
        <strain evidence="9">USDA-PBARC FA_bdor</strain>
        <tissue evidence="9">Whole organism</tissue>
    </source>
</reference>
<dbReference type="FunFam" id="3.40.50.300:FF:000870">
    <property type="entry name" value="MutS protein homolog 4"/>
    <property type="match status" value="1"/>
</dbReference>
<keyword evidence="3" id="KW-0067">ATP-binding</keyword>
<evidence type="ECO:0000259" key="7">
    <source>
        <dbReference type="PROSITE" id="PS00486"/>
    </source>
</evidence>
<dbReference type="GO" id="GO:0007131">
    <property type="term" value="P:reciprocal meiotic recombination"/>
    <property type="evidence" value="ECO:0007669"/>
    <property type="project" value="TreeGrafter"/>
</dbReference>
<comment type="similarity">
    <text evidence="1">Belongs to the DNA mismatch repair MutS family.</text>
</comment>
<gene>
    <name evidence="9" type="primary">LOC105265028</name>
</gene>
<feature type="domain" description="DNA mismatch repair proteins mutS family" evidence="7">
    <location>
        <begin position="709"/>
        <end position="725"/>
    </location>
</feature>
<feature type="region of interest" description="Disordered" evidence="6">
    <location>
        <begin position="878"/>
        <end position="992"/>
    </location>
</feature>
<evidence type="ECO:0000313" key="9">
    <source>
        <dbReference type="RefSeq" id="XP_011300600.1"/>
    </source>
</evidence>
<dbReference type="InterPro" id="IPR007696">
    <property type="entry name" value="DNA_mismatch_repair_MutS_core"/>
</dbReference>
<dbReference type="AlphaFoldDB" id="A0A9R1T0S1"/>
<dbReference type="GO" id="GO:0005524">
    <property type="term" value="F:ATP binding"/>
    <property type="evidence" value="ECO:0007669"/>
    <property type="project" value="UniProtKB-KW"/>
</dbReference>
<dbReference type="PANTHER" id="PTHR11361">
    <property type="entry name" value="DNA MISMATCH REPAIR PROTEIN MUTS FAMILY MEMBER"/>
    <property type="match status" value="1"/>
</dbReference>
<dbReference type="Gene3D" id="3.30.420.110">
    <property type="entry name" value="MutS, connector domain"/>
    <property type="match status" value="1"/>
</dbReference>
<evidence type="ECO:0000256" key="5">
    <source>
        <dbReference type="ARBA" id="ARBA00023254"/>
    </source>
</evidence>
<sequence>MNVISQENSLGMVRTRDRGRNGGKIGKIAKDKAPISLIPKHRIPEYQKPLVNMGPSIALKAPRIPRKSNNFSQVNTSSSNSTRRGTPQFLSTDTSSVTPSESAYGDNHFVIVAVTSGRGQARGEVGIAAIDLEYPHIILCQMSDDNSYVNALTKINIFRPVEILIPDTMGKDQKDPNSLYTAIRACFPTTEITEISRIHWNAGSGLERIQTHSVEKFSSIELIVRPKYYALSAVCTLFKYIESIQHTIYTERSVRFEYQVAENATIIDLQSAQDLELVTSNGNRSNFCLLGAIDRCSTPAGRRLLRASILQPPKDISIMEKRLDCVSELISNKSLYSIIHSVVRKLYGVHRLLNFSVQHPKGETVVCAERCLNYALLLKHTLEIVPELKAALDTTISSFFRGVLEDLQHEDFEIMKNDVLRFMSPDARSVKGFTSSTYNRCFAIKFGICDTLDVVRKTYCELIDDMEKMVEEIGRTHNLGLYLACSSTLGYHMEMKVPRYYKFDVTKLPKELIEAHVKGGIAYMTTEDLFVKNLHCKDNCDEIHRISTIVLGKMFDRIRERMSCLFHFNDNIAELDLILSLATVSSISGFVRPTFGSRIDVRDGKHPVLDILGDESPKPNDIVASTVYNFHTIAGPNMGGKSVYLKQIVLLQIMAQIGCYVPATAAKFRISDHIFCKMGVRDDIVFNSSTFMMEMKEAQYILQSLTPTSLVILDELCRSTTVEEGASIAWAISKKLLLSKAFTFSATHFEYLLKMAELYPNVTNHYLEAILRENGSLIYTHQLKQGVQRIQNYGLILARSTGLPEDVLADADRILRQIEESMDSNPPSAAPEEPNALTDSKIKRNYDRLAEVFSKLEENHEVPDEEIYDLIRGLESISYDDLPPEDANSCPQGDNSSSETSGLYSAGPKDSTTSRSLSQSETPAGTSSNRTSANSVSQTRKNTKRHVTFSPALELKPPKAKISKLQGFTTSSPSTRQPLATMNPPPDVNSPFKVPQKPILKKCLTEDPESPFFIPRSQQSGKTLYMSSSSQNSSGSFVEPLRKDGQQDNLRKLQSLTARRGGVVKKKSSLMDMMPKNVHHLFPSMRASLQGSRNLAMSSQPVPQTSYSPDVIASLPKSLRPVGDDTFFPPEFSHLRHLAKNIYDEDEGDPRLLNQYYFMSKTVKRTPGSSTNESEGMERITSPSFTNFSPVFNDEAGADDAGRFAMGNTLQDPIDPGVMIVLTSESEEDEDNCSMSSIEARIAVTKKEAAIFRQIEGNNFDETKFLEDLQKHLQ</sequence>
<dbReference type="InterPro" id="IPR045076">
    <property type="entry name" value="MutS"/>
</dbReference>
<feature type="region of interest" description="Disordered" evidence="6">
    <location>
        <begin position="62"/>
        <end position="99"/>
    </location>
</feature>
<dbReference type="Gene3D" id="3.40.50.300">
    <property type="entry name" value="P-loop containing nucleotide triphosphate hydrolases"/>
    <property type="match status" value="1"/>
</dbReference>
<evidence type="ECO:0000256" key="4">
    <source>
        <dbReference type="ARBA" id="ARBA00023125"/>
    </source>
</evidence>
<dbReference type="Pfam" id="PF00488">
    <property type="entry name" value="MutS_V"/>
    <property type="match status" value="1"/>
</dbReference>
<dbReference type="Gene3D" id="1.10.1420.10">
    <property type="match status" value="1"/>
</dbReference>
<protein>
    <submittedName>
        <fullName evidence="9">MutS protein homolog 4</fullName>
    </submittedName>
</protein>
<dbReference type="SUPFAM" id="SSF52540">
    <property type="entry name" value="P-loop containing nucleoside triphosphate hydrolases"/>
    <property type="match status" value="1"/>
</dbReference>
<dbReference type="SMART" id="SM00534">
    <property type="entry name" value="MUTSac"/>
    <property type="match status" value="1"/>
</dbReference>
<feature type="compositionally biased region" description="Low complexity" evidence="6">
    <location>
        <begin position="68"/>
        <end position="81"/>
    </location>
</feature>
<dbReference type="Proteomes" id="UP000694866">
    <property type="component" value="Unplaced"/>
</dbReference>
<dbReference type="InterPro" id="IPR036187">
    <property type="entry name" value="DNA_mismatch_repair_MutS_sf"/>
</dbReference>
<dbReference type="InterPro" id="IPR007860">
    <property type="entry name" value="DNA_mmatch_repair_MutS_con_dom"/>
</dbReference>
<dbReference type="GO" id="GO:0005634">
    <property type="term" value="C:nucleus"/>
    <property type="evidence" value="ECO:0007669"/>
    <property type="project" value="TreeGrafter"/>
</dbReference>
<dbReference type="KEGG" id="fas:105265028"/>
<feature type="region of interest" description="Disordered" evidence="6">
    <location>
        <begin position="821"/>
        <end position="841"/>
    </location>
</feature>
<feature type="region of interest" description="Disordered" evidence="6">
    <location>
        <begin position="1164"/>
        <end position="1189"/>
    </location>
</feature>
<dbReference type="PROSITE" id="PS00486">
    <property type="entry name" value="DNA_MISMATCH_REPAIR_2"/>
    <property type="match status" value="1"/>
</dbReference>
<evidence type="ECO:0000256" key="2">
    <source>
        <dbReference type="ARBA" id="ARBA00022741"/>
    </source>
</evidence>
<feature type="compositionally biased region" description="Polar residues" evidence="6">
    <location>
        <begin position="910"/>
        <end position="940"/>
    </location>
</feature>
<dbReference type="InterPro" id="IPR000432">
    <property type="entry name" value="DNA_mismatch_repair_MutS_C"/>
</dbReference>
<keyword evidence="2" id="KW-0547">Nucleotide-binding</keyword>
<organism evidence="8 9">
    <name type="scientific">Fopius arisanus</name>
    <dbReference type="NCBI Taxonomy" id="64838"/>
    <lineage>
        <taxon>Eukaryota</taxon>
        <taxon>Metazoa</taxon>
        <taxon>Ecdysozoa</taxon>
        <taxon>Arthropoda</taxon>
        <taxon>Hexapoda</taxon>
        <taxon>Insecta</taxon>
        <taxon>Pterygota</taxon>
        <taxon>Neoptera</taxon>
        <taxon>Endopterygota</taxon>
        <taxon>Hymenoptera</taxon>
        <taxon>Apocrita</taxon>
        <taxon>Ichneumonoidea</taxon>
        <taxon>Braconidae</taxon>
        <taxon>Opiinae</taxon>
        <taxon>Fopius</taxon>
    </lineage>
</organism>
<feature type="compositionally biased region" description="Polar residues" evidence="6">
    <location>
        <begin position="889"/>
        <end position="903"/>
    </location>
</feature>
<dbReference type="OrthoDB" id="10252754at2759"/>
<dbReference type="SUPFAM" id="SSF53150">
    <property type="entry name" value="DNA repair protein MutS, domain II"/>
    <property type="match status" value="1"/>
</dbReference>
<feature type="region of interest" description="Disordered" evidence="6">
    <location>
        <begin position="1"/>
        <end position="26"/>
    </location>
</feature>
<keyword evidence="8" id="KW-1185">Reference proteome</keyword>
<feature type="compositionally biased region" description="Low complexity" evidence="6">
    <location>
        <begin position="1027"/>
        <end position="1036"/>
    </location>
</feature>
<dbReference type="Pfam" id="PF05188">
    <property type="entry name" value="MutS_II"/>
    <property type="match status" value="1"/>
</dbReference>
<evidence type="ECO:0000256" key="1">
    <source>
        <dbReference type="ARBA" id="ARBA00006271"/>
    </source>
</evidence>
<dbReference type="SUPFAM" id="SSF48334">
    <property type="entry name" value="DNA repair protein MutS, domain III"/>
    <property type="match status" value="1"/>
</dbReference>
<dbReference type="PANTHER" id="PTHR11361:SF21">
    <property type="entry name" value="MUTS PROTEIN HOMOLOG 4"/>
    <property type="match status" value="1"/>
</dbReference>